<dbReference type="InterPro" id="IPR036873">
    <property type="entry name" value="Rhodanese-like_dom_sf"/>
</dbReference>
<dbReference type="EMBL" id="MN740361">
    <property type="protein sequence ID" value="QHU02686.1"/>
    <property type="molecule type" value="Genomic_DNA"/>
</dbReference>
<sequence>MTKIDQSCATCIGFSIDKVVKSQSNMKPSWLANDNRVTRFITNNGFKQRKPSNIDVKLNVNIGTGLKGRKVLYWATKRKETMSPMILDSNKAYHNFENSGVTSISRDGTIMFSFECPQLYSTKHSAQKSQQTYFRHLHFVISNEKCNEWSPEIYTKIVVCQYGLKKMLQFCQSKMHVIINTLPHDSFAKDHIPNSYNLSYKTIKSMSVDELKSWFCEVVKLHYPKLNTYLLKERIEPYQIPIITYCAHSECNVSQLAIQELMKKGFVNISEYSGGMREYRSKIPFDK</sequence>
<dbReference type="AlphaFoldDB" id="A0A6C0JD90"/>
<dbReference type="InterPro" id="IPR001763">
    <property type="entry name" value="Rhodanese-like_dom"/>
</dbReference>
<dbReference type="Pfam" id="PF00581">
    <property type="entry name" value="Rhodanese"/>
    <property type="match status" value="1"/>
</dbReference>
<feature type="domain" description="Rhodanese" evidence="1">
    <location>
        <begin position="172"/>
        <end position="284"/>
    </location>
</feature>
<reference evidence="2" key="1">
    <citation type="journal article" date="2020" name="Nature">
        <title>Giant virus diversity and host interactions through global metagenomics.</title>
        <authorList>
            <person name="Schulz F."/>
            <person name="Roux S."/>
            <person name="Paez-Espino D."/>
            <person name="Jungbluth S."/>
            <person name="Walsh D.A."/>
            <person name="Denef V.J."/>
            <person name="McMahon K.D."/>
            <person name="Konstantinidis K.T."/>
            <person name="Eloe-Fadrosh E.A."/>
            <person name="Kyrpides N.C."/>
            <person name="Woyke T."/>
        </authorList>
    </citation>
    <scope>NUCLEOTIDE SEQUENCE</scope>
    <source>
        <strain evidence="2">GVMAG-M-3300025880-76</strain>
    </source>
</reference>
<organism evidence="2">
    <name type="scientific">viral metagenome</name>
    <dbReference type="NCBI Taxonomy" id="1070528"/>
    <lineage>
        <taxon>unclassified sequences</taxon>
        <taxon>metagenomes</taxon>
        <taxon>organismal metagenomes</taxon>
    </lineage>
</organism>
<accession>A0A6C0JD90</accession>
<name>A0A6C0JD90_9ZZZZ</name>
<dbReference type="SUPFAM" id="SSF52821">
    <property type="entry name" value="Rhodanese/Cell cycle control phosphatase"/>
    <property type="match status" value="1"/>
</dbReference>
<protein>
    <recommendedName>
        <fullName evidence="1">Rhodanese domain-containing protein</fullName>
    </recommendedName>
</protein>
<dbReference type="PROSITE" id="PS50206">
    <property type="entry name" value="RHODANESE_3"/>
    <property type="match status" value="1"/>
</dbReference>
<evidence type="ECO:0000259" key="1">
    <source>
        <dbReference type="PROSITE" id="PS50206"/>
    </source>
</evidence>
<proteinExistence type="predicted"/>
<dbReference type="Gene3D" id="3.40.250.10">
    <property type="entry name" value="Rhodanese-like domain"/>
    <property type="match status" value="1"/>
</dbReference>
<evidence type="ECO:0000313" key="2">
    <source>
        <dbReference type="EMBL" id="QHU02686.1"/>
    </source>
</evidence>